<keyword evidence="1" id="KW-1133">Transmembrane helix</keyword>
<accession>A0A1H1ML98</accession>
<dbReference type="RefSeq" id="WP_019193108.1">
    <property type="nucleotide sequence ID" value="NZ_LT629765.1"/>
</dbReference>
<gene>
    <name evidence="2" type="ORF">SAMN04488539_0538</name>
</gene>
<feature type="transmembrane region" description="Helical" evidence="1">
    <location>
        <begin position="27"/>
        <end position="46"/>
    </location>
</feature>
<protein>
    <submittedName>
        <fullName evidence="2">Uncharacterized protein</fullName>
    </submittedName>
</protein>
<sequence>MDRDLVTRIALAAALIVLFLVASQTGFYVTVVGPLTVIGIAAIMFWPRHDDEEIAEAPDESARSR</sequence>
<dbReference type="eggNOG" id="ENOG5031SU5">
    <property type="taxonomic scope" value="Bacteria"/>
</dbReference>
<proteinExistence type="predicted"/>
<dbReference type="OrthoDB" id="4413329at2"/>
<evidence type="ECO:0000313" key="3">
    <source>
        <dbReference type="Proteomes" id="UP000182237"/>
    </source>
</evidence>
<evidence type="ECO:0000313" key="2">
    <source>
        <dbReference type="EMBL" id="SDR86739.1"/>
    </source>
</evidence>
<dbReference type="Proteomes" id="UP000182237">
    <property type="component" value="Chromosome I"/>
</dbReference>
<feature type="transmembrane region" description="Helical" evidence="1">
    <location>
        <begin position="5"/>
        <end position="21"/>
    </location>
</feature>
<organism evidence="2 3">
    <name type="scientific">Corynebacterium timonense</name>
    <dbReference type="NCBI Taxonomy" id="441500"/>
    <lineage>
        <taxon>Bacteria</taxon>
        <taxon>Bacillati</taxon>
        <taxon>Actinomycetota</taxon>
        <taxon>Actinomycetes</taxon>
        <taxon>Mycobacteriales</taxon>
        <taxon>Corynebacteriaceae</taxon>
        <taxon>Corynebacterium</taxon>
    </lineage>
</organism>
<keyword evidence="1" id="KW-0812">Transmembrane</keyword>
<dbReference type="EMBL" id="LT629765">
    <property type="protein sequence ID" value="SDR86739.1"/>
    <property type="molecule type" value="Genomic_DNA"/>
</dbReference>
<dbReference type="STRING" id="1203190.GCA_000312345_00238"/>
<keyword evidence="1" id="KW-0472">Membrane</keyword>
<keyword evidence="3" id="KW-1185">Reference proteome</keyword>
<evidence type="ECO:0000256" key="1">
    <source>
        <dbReference type="SAM" id="Phobius"/>
    </source>
</evidence>
<reference evidence="2 3" key="1">
    <citation type="submission" date="2016-10" db="EMBL/GenBank/DDBJ databases">
        <authorList>
            <person name="de Groot N.N."/>
        </authorList>
    </citation>
    <scope>NUCLEOTIDE SEQUENCE [LARGE SCALE GENOMIC DNA]</scope>
    <source>
        <strain evidence="2 3">DSM 45434</strain>
    </source>
</reference>
<dbReference type="AlphaFoldDB" id="A0A1H1ML98"/>
<name>A0A1H1ML98_9CORY</name>